<keyword evidence="6" id="KW-0807">Transducer</keyword>
<dbReference type="GO" id="GO:0005886">
    <property type="term" value="C:plasma membrane"/>
    <property type="evidence" value="ECO:0007669"/>
    <property type="project" value="UniProtKB-SubCell"/>
</dbReference>
<organism evidence="7">
    <name type="scientific">Timema genevievae</name>
    <name type="common">Walking stick</name>
    <dbReference type="NCBI Taxonomy" id="629358"/>
    <lineage>
        <taxon>Eukaryota</taxon>
        <taxon>Metazoa</taxon>
        <taxon>Ecdysozoa</taxon>
        <taxon>Arthropoda</taxon>
        <taxon>Hexapoda</taxon>
        <taxon>Insecta</taxon>
        <taxon>Pterygota</taxon>
        <taxon>Neoptera</taxon>
        <taxon>Polyneoptera</taxon>
        <taxon>Phasmatodea</taxon>
        <taxon>Timematodea</taxon>
        <taxon>Timematoidea</taxon>
        <taxon>Timematidae</taxon>
        <taxon>Timema</taxon>
    </lineage>
</organism>
<keyword evidence="2 6" id="KW-1003">Cell membrane</keyword>
<dbReference type="GO" id="GO:0007165">
    <property type="term" value="P:signal transduction"/>
    <property type="evidence" value="ECO:0007669"/>
    <property type="project" value="UniProtKB-KW"/>
</dbReference>
<dbReference type="InterPro" id="IPR013604">
    <property type="entry name" value="7TM_chemorcpt"/>
</dbReference>
<dbReference type="AlphaFoldDB" id="A0A7R9PKX0"/>
<evidence type="ECO:0000256" key="4">
    <source>
        <dbReference type="ARBA" id="ARBA00022989"/>
    </source>
</evidence>
<evidence type="ECO:0000256" key="5">
    <source>
        <dbReference type="ARBA" id="ARBA00023136"/>
    </source>
</evidence>
<feature type="transmembrane region" description="Helical" evidence="6">
    <location>
        <begin position="248"/>
        <end position="273"/>
    </location>
</feature>
<comment type="similarity">
    <text evidence="6">Belongs to the insect chemoreceptor superfamily. Gustatory receptor (GR) family.</text>
</comment>
<reference evidence="7" key="1">
    <citation type="submission" date="2020-11" db="EMBL/GenBank/DDBJ databases">
        <authorList>
            <person name="Tran Van P."/>
        </authorList>
    </citation>
    <scope>NUCLEOTIDE SEQUENCE</scope>
</reference>
<proteinExistence type="inferred from homology"/>
<feature type="transmembrane region" description="Helical" evidence="6">
    <location>
        <begin position="45"/>
        <end position="67"/>
    </location>
</feature>
<protein>
    <recommendedName>
        <fullName evidence="6">Gustatory receptor</fullName>
    </recommendedName>
</protein>
<accession>A0A7R9PKX0</accession>
<evidence type="ECO:0000256" key="1">
    <source>
        <dbReference type="ARBA" id="ARBA00004651"/>
    </source>
</evidence>
<feature type="transmembrane region" description="Helical" evidence="6">
    <location>
        <begin position="88"/>
        <end position="109"/>
    </location>
</feature>
<evidence type="ECO:0000313" key="7">
    <source>
        <dbReference type="EMBL" id="CAD7592315.1"/>
    </source>
</evidence>
<comment type="function">
    <text evidence="6">Gustatory receptor which mediates acceptance or avoidance behavior, depending on its substrates.</text>
</comment>
<comment type="subcellular location">
    <subcellularLocation>
        <location evidence="1 6">Cell membrane</location>
        <topology evidence="1 6">Multi-pass membrane protein</topology>
    </subcellularLocation>
</comment>
<sequence>MVTIGILLLGKIPMVPSGIEARTSRLVARSADHYTKRLVSSVESARLFSGPMLYSLVVYATMVTLLVMSIKHHFTDSHRNVLTFDFSLYIMWDLLFLVIGATLPIAMMFEATQFHALVCGWHQLQADYKRLTGRHLVLQLKRIPLMYFCLVLALDFISAAIDISEHGLKFHSTIFLAKKISMDCIAYCSVALWLGNCLAIISAGKIIITELYTELNFRPNKATCLSNYRKLWMQLSQLTRYTGTSRTYSIAITFLYFFVIVVMESYRIILVLYSSSTSELVIKCVNTFQSFLCIFLVCDLAHRATECVSTKFGEGLLKAGFMANKWSSNESMTIFYETITTSPPTISLRGCGMVNHRLFTWISLTCYSRVKTRLLKTGRSEFDPEYNNKINGNITTSVAAWSKVLLLQYTTLPMMGRLRFQY</sequence>
<keyword evidence="5 6" id="KW-0472">Membrane</keyword>
<evidence type="ECO:0000256" key="2">
    <source>
        <dbReference type="ARBA" id="ARBA00022475"/>
    </source>
</evidence>
<gene>
    <name evidence="7" type="ORF">TGEB3V08_LOCUS4894</name>
</gene>
<keyword evidence="6" id="KW-0675">Receptor</keyword>
<feature type="transmembrane region" description="Helical" evidence="6">
    <location>
        <begin position="145"/>
        <end position="163"/>
    </location>
</feature>
<keyword evidence="4 6" id="KW-1133">Transmembrane helix</keyword>
<evidence type="ECO:0000256" key="6">
    <source>
        <dbReference type="RuleBase" id="RU363108"/>
    </source>
</evidence>
<evidence type="ECO:0000256" key="3">
    <source>
        <dbReference type="ARBA" id="ARBA00022692"/>
    </source>
</evidence>
<dbReference type="GO" id="GO:0050909">
    <property type="term" value="P:sensory perception of taste"/>
    <property type="evidence" value="ECO:0007669"/>
    <property type="project" value="InterPro"/>
</dbReference>
<name>A0A7R9PKX0_TIMGE</name>
<comment type="caution">
    <text evidence="6">Lacks conserved residue(s) required for the propagation of feature annotation.</text>
</comment>
<dbReference type="EMBL" id="OE840745">
    <property type="protein sequence ID" value="CAD7592315.1"/>
    <property type="molecule type" value="Genomic_DNA"/>
</dbReference>
<dbReference type="Pfam" id="PF08395">
    <property type="entry name" value="7tm_7"/>
    <property type="match status" value="1"/>
</dbReference>
<keyword evidence="3 6" id="KW-0812">Transmembrane</keyword>
<feature type="transmembrane region" description="Helical" evidence="6">
    <location>
        <begin position="184"/>
        <end position="208"/>
    </location>
</feature>